<protein>
    <submittedName>
        <fullName evidence="2">Putative acyl-CoA transferases/carnitine dehydratase</fullName>
    </submittedName>
</protein>
<accession>A0A7M2YU85</accession>
<dbReference type="Proteomes" id="UP000254134">
    <property type="component" value="Unassembled WGS sequence"/>
</dbReference>
<name>A0A7M2YU85_9ACTN</name>
<organism evidence="2 3">
    <name type="scientific">Gaiella occulta</name>
    <dbReference type="NCBI Taxonomy" id="1002870"/>
    <lineage>
        <taxon>Bacteria</taxon>
        <taxon>Bacillati</taxon>
        <taxon>Actinomycetota</taxon>
        <taxon>Thermoleophilia</taxon>
        <taxon>Gaiellales</taxon>
        <taxon>Gaiellaceae</taxon>
        <taxon>Gaiella</taxon>
    </lineage>
</organism>
<reference evidence="3" key="2">
    <citation type="journal article" date="2019" name="MicrobiologyOpen">
        <title>High-quality draft genome sequence of Gaiella occulta isolated from a 150 meter deep mineral water borehole and comparison with the genome sequences of other deep-branching lineages of the phylum Actinobacteria.</title>
        <authorList>
            <person name="Severino R."/>
            <person name="Froufe H.J.C."/>
            <person name="Barroso C."/>
            <person name="Albuquerque L."/>
            <person name="Lobo-da-Cunha A."/>
            <person name="da Costa M.S."/>
            <person name="Egas C."/>
        </authorList>
    </citation>
    <scope>NUCLEOTIDE SEQUENCE [LARGE SCALE GENOMIC DNA]</scope>
    <source>
        <strain evidence="3">F2-233</strain>
    </source>
</reference>
<gene>
    <name evidence="2" type="ORF">Gocc_2615</name>
</gene>
<keyword evidence="3" id="KW-1185">Reference proteome</keyword>
<dbReference type="SUPFAM" id="SSF89796">
    <property type="entry name" value="CoA-transferase family III (CaiB/BaiF)"/>
    <property type="match status" value="1"/>
</dbReference>
<evidence type="ECO:0000313" key="2">
    <source>
        <dbReference type="EMBL" id="RDI73702.1"/>
    </source>
</evidence>
<dbReference type="InterPro" id="IPR023606">
    <property type="entry name" value="CoA-Trfase_III_dom_1_sf"/>
</dbReference>
<dbReference type="EMBL" id="QQZY01000007">
    <property type="protein sequence ID" value="RDI73702.1"/>
    <property type="molecule type" value="Genomic_DNA"/>
</dbReference>
<keyword evidence="1 2" id="KW-0808">Transferase</keyword>
<dbReference type="Pfam" id="PF02515">
    <property type="entry name" value="CoA_transf_3"/>
    <property type="match status" value="1"/>
</dbReference>
<evidence type="ECO:0000313" key="3">
    <source>
        <dbReference type="Proteomes" id="UP000254134"/>
    </source>
</evidence>
<dbReference type="InterPro" id="IPR044855">
    <property type="entry name" value="CoA-Trfase_III_dom3_sf"/>
</dbReference>
<reference evidence="2 3" key="1">
    <citation type="submission" date="2018-07" db="EMBL/GenBank/DDBJ databases">
        <title>High-quality-draft genome sequence of Gaiella occulta.</title>
        <authorList>
            <person name="Severino R."/>
            <person name="Froufe H.J.C."/>
            <person name="Rainey F.A."/>
            <person name="Barroso C."/>
            <person name="Albuquerque L."/>
            <person name="Lobo-Da-Cunha A."/>
            <person name="Da Costa M.S."/>
            <person name="Egas C."/>
        </authorList>
    </citation>
    <scope>NUCLEOTIDE SEQUENCE [LARGE SCALE GENOMIC DNA]</scope>
    <source>
        <strain evidence="2 3">F2-233</strain>
    </source>
</reference>
<evidence type="ECO:0000256" key="1">
    <source>
        <dbReference type="ARBA" id="ARBA00022679"/>
    </source>
</evidence>
<dbReference type="AlphaFoldDB" id="A0A7M2YU85"/>
<dbReference type="InterPro" id="IPR050483">
    <property type="entry name" value="CoA-transferase_III_domain"/>
</dbReference>
<dbReference type="Gene3D" id="3.40.50.10540">
    <property type="entry name" value="Crotonobetainyl-coa:carnitine coa-transferase, domain 1"/>
    <property type="match status" value="1"/>
</dbReference>
<dbReference type="InterPro" id="IPR003673">
    <property type="entry name" value="CoA-Trfase_fam_III"/>
</dbReference>
<dbReference type="PANTHER" id="PTHR48207:SF3">
    <property type="entry name" value="SUCCINATE--HYDROXYMETHYLGLUTARATE COA-TRANSFERASE"/>
    <property type="match status" value="1"/>
</dbReference>
<dbReference type="Gene3D" id="3.30.1540.10">
    <property type="entry name" value="formyl-coa transferase, domain 3"/>
    <property type="match status" value="1"/>
</dbReference>
<dbReference type="OrthoDB" id="9797653at2"/>
<proteinExistence type="predicted"/>
<sequence>MVQQRADANGDDGCVPHHPLHGVRVLDVTTSIAGPYCAQILAALGADVIKVERPDTGDDGRAWGPPFWHGESTMFLSANAGKRSLALSLRDPRGRETLLRLADGADVFLQSLRPGLAGELGLGVDAVRARNPRLVYCSVGAYGRVGPLSREPGYDALMQAAGGLISITGEPGRPGVRVGSSLIDQGTGTWAALGVLAALLERERTGAGSVVDVSLYETALGYIGYHLAGYLADGTVPHGQGTRFPMVAPYQVFPTRDGALMIAGGNDRLFAALCEAVGMPELVGDPRFRTNPLRVEHRDELAELLEARLRSADSAEWHARLTAAGVPAAPVADVADVAHAPQTEALGFLQPLPHATIPDLRLPALPLSFDGERAVHRSAPPAVGEHTVEVLAEAGFNDDEIAALAAEGVINR</sequence>
<dbReference type="PANTHER" id="PTHR48207">
    <property type="entry name" value="SUCCINATE--HYDROXYMETHYLGLUTARATE COA-TRANSFERASE"/>
    <property type="match status" value="1"/>
</dbReference>
<dbReference type="GO" id="GO:0008410">
    <property type="term" value="F:CoA-transferase activity"/>
    <property type="evidence" value="ECO:0007669"/>
    <property type="project" value="TreeGrafter"/>
</dbReference>
<comment type="caution">
    <text evidence="2">The sequence shown here is derived from an EMBL/GenBank/DDBJ whole genome shotgun (WGS) entry which is preliminary data.</text>
</comment>